<sequence>MSRPWCAFSPFPSWARIRINVILTLFGDVIYGAATLAPCVCLYLTHSSQAPSKFDFSGWQMLKKYYTYQWGDGGVQNPL</sequence>
<accession>A0A6A6D813</accession>
<dbReference type="EMBL" id="ML994740">
    <property type="protein sequence ID" value="KAF2175223.1"/>
    <property type="molecule type" value="Genomic_DNA"/>
</dbReference>
<evidence type="ECO:0000313" key="2">
    <source>
        <dbReference type="EMBL" id="KAF2175223.1"/>
    </source>
</evidence>
<dbReference type="AlphaFoldDB" id="A0A6A6D813"/>
<gene>
    <name evidence="2" type="ORF">K469DRAFT_78345</name>
</gene>
<reference evidence="2" key="1">
    <citation type="journal article" date="2020" name="Stud. Mycol.">
        <title>101 Dothideomycetes genomes: a test case for predicting lifestyles and emergence of pathogens.</title>
        <authorList>
            <person name="Haridas S."/>
            <person name="Albert R."/>
            <person name="Binder M."/>
            <person name="Bloem J."/>
            <person name="Labutti K."/>
            <person name="Salamov A."/>
            <person name="Andreopoulos B."/>
            <person name="Baker S."/>
            <person name="Barry K."/>
            <person name="Bills G."/>
            <person name="Bluhm B."/>
            <person name="Cannon C."/>
            <person name="Castanera R."/>
            <person name="Culley D."/>
            <person name="Daum C."/>
            <person name="Ezra D."/>
            <person name="Gonzalez J."/>
            <person name="Henrissat B."/>
            <person name="Kuo A."/>
            <person name="Liang C."/>
            <person name="Lipzen A."/>
            <person name="Lutzoni F."/>
            <person name="Magnuson J."/>
            <person name="Mondo S."/>
            <person name="Nolan M."/>
            <person name="Ohm R."/>
            <person name="Pangilinan J."/>
            <person name="Park H.-J."/>
            <person name="Ramirez L."/>
            <person name="Alfaro M."/>
            <person name="Sun H."/>
            <person name="Tritt A."/>
            <person name="Yoshinaga Y."/>
            <person name="Zwiers L.-H."/>
            <person name="Turgeon B."/>
            <person name="Goodwin S."/>
            <person name="Spatafora J."/>
            <person name="Crous P."/>
            <person name="Grigoriev I."/>
        </authorList>
    </citation>
    <scope>NUCLEOTIDE SEQUENCE</scope>
    <source>
        <strain evidence="2">CBS 207.26</strain>
    </source>
</reference>
<keyword evidence="1" id="KW-0472">Membrane</keyword>
<evidence type="ECO:0000313" key="3">
    <source>
        <dbReference type="Proteomes" id="UP000800200"/>
    </source>
</evidence>
<keyword evidence="1" id="KW-1133">Transmembrane helix</keyword>
<keyword evidence="1" id="KW-0812">Transmembrane</keyword>
<keyword evidence="3" id="KW-1185">Reference proteome</keyword>
<protein>
    <submittedName>
        <fullName evidence="2">Uncharacterized protein</fullName>
    </submittedName>
</protein>
<name>A0A6A6D813_9PEZI</name>
<feature type="transmembrane region" description="Helical" evidence="1">
    <location>
        <begin position="21"/>
        <end position="45"/>
    </location>
</feature>
<evidence type="ECO:0000256" key="1">
    <source>
        <dbReference type="SAM" id="Phobius"/>
    </source>
</evidence>
<dbReference type="Proteomes" id="UP000800200">
    <property type="component" value="Unassembled WGS sequence"/>
</dbReference>
<proteinExistence type="predicted"/>
<organism evidence="2 3">
    <name type="scientific">Zopfia rhizophila CBS 207.26</name>
    <dbReference type="NCBI Taxonomy" id="1314779"/>
    <lineage>
        <taxon>Eukaryota</taxon>
        <taxon>Fungi</taxon>
        <taxon>Dikarya</taxon>
        <taxon>Ascomycota</taxon>
        <taxon>Pezizomycotina</taxon>
        <taxon>Dothideomycetes</taxon>
        <taxon>Dothideomycetes incertae sedis</taxon>
        <taxon>Zopfiaceae</taxon>
        <taxon>Zopfia</taxon>
    </lineage>
</organism>